<dbReference type="Pfam" id="PF12269">
    <property type="entry name" value="CpG_bind_C"/>
    <property type="match status" value="1"/>
</dbReference>
<keyword evidence="8" id="KW-0539">Nucleus</keyword>
<feature type="region of interest" description="Disordered" evidence="10">
    <location>
        <begin position="1"/>
        <end position="44"/>
    </location>
</feature>
<keyword evidence="4" id="KW-0862">Zinc</keyword>
<evidence type="ECO:0000256" key="1">
    <source>
        <dbReference type="ARBA" id="ARBA00004123"/>
    </source>
</evidence>
<dbReference type="Proteomes" id="UP000230423">
    <property type="component" value="Unassembled WGS sequence"/>
</dbReference>
<dbReference type="AlphaFoldDB" id="A0A2G9UAF6"/>
<evidence type="ECO:0000256" key="2">
    <source>
        <dbReference type="ARBA" id="ARBA00022723"/>
    </source>
</evidence>
<dbReference type="PANTHER" id="PTHR46174">
    <property type="entry name" value="CXXC-TYPE ZINC FINGER PROTEIN 1"/>
    <property type="match status" value="1"/>
</dbReference>
<evidence type="ECO:0000256" key="10">
    <source>
        <dbReference type="SAM" id="MobiDB-lite"/>
    </source>
</evidence>
<keyword evidence="2" id="KW-0479">Metal-binding</keyword>
<evidence type="ECO:0000313" key="13">
    <source>
        <dbReference type="Proteomes" id="UP000230423"/>
    </source>
</evidence>
<evidence type="ECO:0000259" key="11">
    <source>
        <dbReference type="Pfam" id="PF12269"/>
    </source>
</evidence>
<feature type="compositionally biased region" description="Low complexity" evidence="10">
    <location>
        <begin position="1"/>
        <end position="16"/>
    </location>
</feature>
<evidence type="ECO:0000256" key="3">
    <source>
        <dbReference type="ARBA" id="ARBA00022771"/>
    </source>
</evidence>
<dbReference type="GO" id="GO:0008270">
    <property type="term" value="F:zinc ion binding"/>
    <property type="evidence" value="ECO:0007669"/>
    <property type="project" value="UniProtKB-KW"/>
</dbReference>
<protein>
    <recommendedName>
        <fullName evidence="9">CXXC-type zinc finger protein 1</fullName>
    </recommendedName>
</protein>
<dbReference type="OrthoDB" id="419183at2759"/>
<evidence type="ECO:0000256" key="4">
    <source>
        <dbReference type="ARBA" id="ARBA00022833"/>
    </source>
</evidence>
<organism evidence="12 13">
    <name type="scientific">Teladorsagia circumcincta</name>
    <name type="common">Brown stomach worm</name>
    <name type="synonym">Ostertagia circumcincta</name>
    <dbReference type="NCBI Taxonomy" id="45464"/>
    <lineage>
        <taxon>Eukaryota</taxon>
        <taxon>Metazoa</taxon>
        <taxon>Ecdysozoa</taxon>
        <taxon>Nematoda</taxon>
        <taxon>Chromadorea</taxon>
        <taxon>Rhabditida</taxon>
        <taxon>Rhabditina</taxon>
        <taxon>Rhabditomorpha</taxon>
        <taxon>Strongyloidea</taxon>
        <taxon>Trichostrongylidae</taxon>
        <taxon>Teladorsagia</taxon>
    </lineage>
</organism>
<evidence type="ECO:0000256" key="6">
    <source>
        <dbReference type="ARBA" id="ARBA00023125"/>
    </source>
</evidence>
<dbReference type="GO" id="GO:0048188">
    <property type="term" value="C:Set1C/COMPASS complex"/>
    <property type="evidence" value="ECO:0007669"/>
    <property type="project" value="InterPro"/>
</dbReference>
<keyword evidence="7" id="KW-0804">Transcription</keyword>
<accession>A0A2G9UAF6</accession>
<reference evidence="12 13" key="1">
    <citation type="submission" date="2015-09" db="EMBL/GenBank/DDBJ databases">
        <title>Draft genome of the parasitic nematode Teladorsagia circumcincta isolate WARC Sus (inbred).</title>
        <authorList>
            <person name="Mitreva M."/>
        </authorList>
    </citation>
    <scope>NUCLEOTIDE SEQUENCE [LARGE SCALE GENOMIC DNA]</scope>
    <source>
        <strain evidence="12 13">S</strain>
    </source>
</reference>
<evidence type="ECO:0000313" key="12">
    <source>
        <dbReference type="EMBL" id="PIO67226.1"/>
    </source>
</evidence>
<keyword evidence="3" id="KW-0863">Zinc-finger</keyword>
<feature type="compositionally biased region" description="Basic residues" evidence="10">
    <location>
        <begin position="24"/>
        <end position="36"/>
    </location>
</feature>
<evidence type="ECO:0000256" key="5">
    <source>
        <dbReference type="ARBA" id="ARBA00023015"/>
    </source>
</evidence>
<gene>
    <name evidence="12" type="ORF">TELCIR_11031</name>
</gene>
<dbReference type="GO" id="GO:0045893">
    <property type="term" value="P:positive regulation of DNA-templated transcription"/>
    <property type="evidence" value="ECO:0007669"/>
    <property type="project" value="TreeGrafter"/>
</dbReference>
<comment type="subcellular location">
    <subcellularLocation>
        <location evidence="1">Nucleus</location>
    </subcellularLocation>
</comment>
<evidence type="ECO:0000256" key="9">
    <source>
        <dbReference type="ARBA" id="ARBA00023828"/>
    </source>
</evidence>
<evidence type="ECO:0000256" key="8">
    <source>
        <dbReference type="ARBA" id="ARBA00023242"/>
    </source>
</evidence>
<keyword evidence="6" id="KW-0238">DNA-binding</keyword>
<dbReference type="PANTHER" id="PTHR46174:SF1">
    <property type="entry name" value="CXXC-TYPE ZINC FINGER PROTEIN 1"/>
    <property type="match status" value="1"/>
</dbReference>
<dbReference type="GO" id="GO:0003677">
    <property type="term" value="F:DNA binding"/>
    <property type="evidence" value="ECO:0007669"/>
    <property type="project" value="UniProtKB-KW"/>
</dbReference>
<name>A0A2G9UAF6_TELCI</name>
<dbReference type="EMBL" id="KZ347731">
    <property type="protein sequence ID" value="PIO67226.1"/>
    <property type="molecule type" value="Genomic_DNA"/>
</dbReference>
<keyword evidence="5" id="KW-0805">Transcription regulation</keyword>
<evidence type="ECO:0000256" key="7">
    <source>
        <dbReference type="ARBA" id="ARBA00023163"/>
    </source>
</evidence>
<sequence>MLQARANAQSGAAGAGDMAERAPRRATARVQTRRKHEAPVKPPGPRQCIEPECVKVARDGSKYCSDECGIKLAKPPGPRQCIEPECVKVARDGSKYCSDECGIKLAKIRLLTLLPKKVEDYYRVQPQSELHAMEELRAIDQKIGKIQVQTETMLGYVRAIQRYVAASFNPDNLFCEAYNKLNNTYCKRVRVICAEHYKGDLENELQVCAYPKAWSEGKSLTFAEMFEHGPDLLKDQGFCCAPRKDCTQHHRWVQVINLTFRDL</sequence>
<keyword evidence="13" id="KW-1185">Reference proteome</keyword>
<feature type="domain" description="CpG binding protein C-terminal" evidence="11">
    <location>
        <begin position="168"/>
        <end position="255"/>
    </location>
</feature>
<dbReference type="InterPro" id="IPR022056">
    <property type="entry name" value="CpG-bd_C"/>
</dbReference>
<proteinExistence type="predicted"/>
<dbReference type="InterPro" id="IPR037869">
    <property type="entry name" value="Spp1/CFP1"/>
</dbReference>